<dbReference type="HOGENOM" id="CLU_3273465_0_0_11"/>
<dbReference type="RefSeq" id="WP_011208006.1">
    <property type="nucleotide sequence ID" value="NC_006361.1"/>
</dbReference>
<evidence type="ECO:0000256" key="1">
    <source>
        <dbReference type="SAM" id="Phobius"/>
    </source>
</evidence>
<dbReference type="AlphaFoldDB" id="Q5YZS0"/>
<keyword evidence="1" id="KW-0812">Transmembrane</keyword>
<dbReference type="Proteomes" id="UP000006820">
    <property type="component" value="Chromosome"/>
</dbReference>
<dbReference type="EMBL" id="AP006618">
    <property type="protein sequence ID" value="BAD56321.1"/>
    <property type="molecule type" value="Genomic_DNA"/>
</dbReference>
<evidence type="ECO:0000313" key="2">
    <source>
        <dbReference type="EMBL" id="BAD56321.1"/>
    </source>
</evidence>
<dbReference type="KEGG" id="nfa:NFA_14760"/>
<feature type="transmembrane region" description="Helical" evidence="1">
    <location>
        <begin position="20"/>
        <end position="39"/>
    </location>
</feature>
<gene>
    <name evidence="2" type="ordered locus">NFA_14760</name>
</gene>
<keyword evidence="1" id="KW-0472">Membrane</keyword>
<accession>Q5YZS0</accession>
<proteinExistence type="predicted"/>
<evidence type="ECO:0000313" key="3">
    <source>
        <dbReference type="Proteomes" id="UP000006820"/>
    </source>
</evidence>
<keyword evidence="1" id="KW-1133">Transmembrane helix</keyword>
<sequence>MTGRHRAPVTPIDWAYYRAYLVVIASVVSPLVVAWLIYFTP</sequence>
<name>Q5YZS0_NOCFA</name>
<dbReference type="STRING" id="247156.NFA_14760"/>
<reference evidence="2 3" key="1">
    <citation type="journal article" date="2004" name="Proc. Natl. Acad. Sci. U.S.A.">
        <title>The complete genomic sequence of Nocardia farcinica IFM 10152.</title>
        <authorList>
            <person name="Ishikawa J."/>
            <person name="Yamashita A."/>
            <person name="Mikami Y."/>
            <person name="Hoshino Y."/>
            <person name="Kurita H."/>
            <person name="Hotta K."/>
            <person name="Shiba T."/>
            <person name="Hattori M."/>
        </authorList>
    </citation>
    <scope>NUCLEOTIDE SEQUENCE [LARGE SCALE GENOMIC DNA]</scope>
    <source>
        <strain evidence="2 3">IFM 10152</strain>
    </source>
</reference>
<keyword evidence="3" id="KW-1185">Reference proteome</keyword>
<dbReference type="GeneID" id="77145635"/>
<protein>
    <submittedName>
        <fullName evidence="2">Uncharacterized protein</fullName>
    </submittedName>
</protein>
<organism evidence="2 3">
    <name type="scientific">Nocardia farcinica (strain IFM 10152)</name>
    <dbReference type="NCBI Taxonomy" id="247156"/>
    <lineage>
        <taxon>Bacteria</taxon>
        <taxon>Bacillati</taxon>
        <taxon>Actinomycetota</taxon>
        <taxon>Actinomycetes</taxon>
        <taxon>Mycobacteriales</taxon>
        <taxon>Nocardiaceae</taxon>
        <taxon>Nocardia</taxon>
    </lineage>
</organism>